<dbReference type="InterPro" id="IPR016161">
    <property type="entry name" value="Ald_DH/histidinol_DH"/>
</dbReference>
<dbReference type="PROSITE" id="PS00687">
    <property type="entry name" value="ALDEHYDE_DEHYDR_GLU"/>
    <property type="match status" value="1"/>
</dbReference>
<feature type="active site" evidence="5 6">
    <location>
        <position position="209"/>
    </location>
</feature>
<dbReference type="GO" id="GO:0004029">
    <property type="term" value="F:aldehyde dehydrogenase (NAD+) activity"/>
    <property type="evidence" value="ECO:0007669"/>
    <property type="project" value="TreeGrafter"/>
</dbReference>
<dbReference type="GO" id="GO:0005737">
    <property type="term" value="C:cytoplasm"/>
    <property type="evidence" value="ECO:0007669"/>
    <property type="project" value="TreeGrafter"/>
</dbReference>
<protein>
    <recommendedName>
        <fullName evidence="4">Aldehyde dehydrogenase</fullName>
    </recommendedName>
</protein>
<dbReference type="PIRSF" id="PIRSF036492">
    <property type="entry name" value="ALDH"/>
    <property type="match status" value="1"/>
</dbReference>
<dbReference type="InterPro" id="IPR016163">
    <property type="entry name" value="Ald_DH_C"/>
</dbReference>
<dbReference type="EMBL" id="FXTU01000002">
    <property type="protein sequence ID" value="SMP13897.1"/>
    <property type="molecule type" value="Genomic_DNA"/>
</dbReference>
<reference evidence="9" key="1">
    <citation type="submission" date="2017-05" db="EMBL/GenBank/DDBJ databases">
        <authorList>
            <person name="Varghese N."/>
            <person name="Submissions S."/>
        </authorList>
    </citation>
    <scope>NUCLEOTIDE SEQUENCE</scope>
    <source>
        <strain evidence="9">DSM 45262</strain>
    </source>
</reference>
<dbReference type="GO" id="GO:0006081">
    <property type="term" value="P:aldehyde metabolic process"/>
    <property type="evidence" value="ECO:0007669"/>
    <property type="project" value="InterPro"/>
</dbReference>
<dbReference type="InterPro" id="IPR016162">
    <property type="entry name" value="Ald_DH_N"/>
</dbReference>
<evidence type="ECO:0000256" key="3">
    <source>
        <dbReference type="ARBA" id="ARBA00023027"/>
    </source>
</evidence>
<dbReference type="InterPro" id="IPR012394">
    <property type="entry name" value="Aldehyde_DH_NAD(P)"/>
</dbReference>
<evidence type="ECO:0000259" key="8">
    <source>
        <dbReference type="Pfam" id="PF00171"/>
    </source>
</evidence>
<name>A0AA45WME6_9BACL</name>
<sequence>MRHKEIFEKQKEFYLTGKTKEIAFRLESLRKLQSAIKRYEPDITTALKKDLHRSEFDAYLSEIGPTLDEIKYVSKRLKTWAKPRRVPTPQVLMGSKSYVYPEPYGLTLIISPWNYPFNLAVMPLIGAIAAGNCVTLKPSEWAPHTSQVIMQMIKGIFEEEYIAVIEGDVETSKALLDLPFDHIFFTGSAQVGKTIMEKAAQTLTPVTLELGGKSPVIIDKDANIELAARRIVWGKWLNAGQTCVAPDYVLIHEERKDVWLAQLKQEIARFYGTDPLTSENYGHIVNERHFSRLEAFLADGEIVIGGKTDAQRRVIEPTVLTGVSWEAPVMQEEIFGPILPVFTYTDLDEAIAEIRKKEKPLALYFFSENEQNQEKVIRSLPFGGGCINDTIVHIGNPHLPFGGVGTSGLGNYHGKYSFDCFSHEKAIVKQTTQFDMPLRYSFTKNALNWLKKFYG</sequence>
<evidence type="ECO:0000256" key="7">
    <source>
        <dbReference type="RuleBase" id="RU003345"/>
    </source>
</evidence>
<comment type="caution">
    <text evidence="9">The sequence shown here is derived from an EMBL/GenBank/DDBJ whole genome shotgun (WGS) entry which is preliminary data.</text>
</comment>
<keyword evidence="2 4" id="KW-0560">Oxidoreductase</keyword>
<organism evidence="9 10">
    <name type="scientific">Laceyella tengchongensis</name>
    <dbReference type="NCBI Taxonomy" id="574699"/>
    <lineage>
        <taxon>Bacteria</taxon>
        <taxon>Bacillati</taxon>
        <taxon>Bacillota</taxon>
        <taxon>Bacilli</taxon>
        <taxon>Bacillales</taxon>
        <taxon>Thermoactinomycetaceae</taxon>
        <taxon>Laceyella</taxon>
    </lineage>
</organism>
<feature type="active site" evidence="5">
    <location>
        <position position="243"/>
    </location>
</feature>
<dbReference type="FunFam" id="3.40.605.10:FF:000004">
    <property type="entry name" value="Aldehyde dehydrogenase"/>
    <property type="match status" value="1"/>
</dbReference>
<proteinExistence type="inferred from homology"/>
<gene>
    <name evidence="9" type="ORF">SAMN06265361_102513</name>
</gene>
<dbReference type="CDD" id="cd07136">
    <property type="entry name" value="ALDH_YwdH-P39616"/>
    <property type="match status" value="1"/>
</dbReference>
<evidence type="ECO:0000313" key="10">
    <source>
        <dbReference type="Proteomes" id="UP001157946"/>
    </source>
</evidence>
<dbReference type="Gene3D" id="3.40.605.10">
    <property type="entry name" value="Aldehyde Dehydrogenase, Chain A, domain 1"/>
    <property type="match status" value="1"/>
</dbReference>
<feature type="domain" description="Aldehyde dehydrogenase" evidence="8">
    <location>
        <begin position="20"/>
        <end position="426"/>
    </location>
</feature>
<dbReference type="Gene3D" id="3.40.309.10">
    <property type="entry name" value="Aldehyde Dehydrogenase, Chain A, domain 2"/>
    <property type="match status" value="1"/>
</dbReference>
<evidence type="ECO:0000256" key="5">
    <source>
        <dbReference type="PIRSR" id="PIRSR036492-1"/>
    </source>
</evidence>
<accession>A0AA45WME6</accession>
<evidence type="ECO:0000256" key="4">
    <source>
        <dbReference type="PIRNR" id="PIRNR036492"/>
    </source>
</evidence>
<keyword evidence="3" id="KW-0520">NAD</keyword>
<dbReference type="InterPro" id="IPR029510">
    <property type="entry name" value="Ald_DH_CS_GLU"/>
</dbReference>
<dbReference type="Proteomes" id="UP001157946">
    <property type="component" value="Unassembled WGS sequence"/>
</dbReference>
<evidence type="ECO:0000256" key="1">
    <source>
        <dbReference type="ARBA" id="ARBA00009986"/>
    </source>
</evidence>
<comment type="similarity">
    <text evidence="1 4 7">Belongs to the aldehyde dehydrogenase family.</text>
</comment>
<dbReference type="FunFam" id="3.40.309.10:FF:000003">
    <property type="entry name" value="Aldehyde dehydrogenase"/>
    <property type="match status" value="1"/>
</dbReference>
<dbReference type="PANTHER" id="PTHR43570:SF16">
    <property type="entry name" value="ALDEHYDE DEHYDROGENASE TYPE III, ISOFORM Q"/>
    <property type="match status" value="1"/>
</dbReference>
<keyword evidence="10" id="KW-1185">Reference proteome</keyword>
<dbReference type="InterPro" id="IPR015590">
    <property type="entry name" value="Aldehyde_DH_dom"/>
</dbReference>
<dbReference type="RefSeq" id="WP_102993087.1">
    <property type="nucleotide sequence ID" value="NZ_FXTU01000002.1"/>
</dbReference>
<dbReference type="AlphaFoldDB" id="A0AA45WME6"/>
<dbReference type="Pfam" id="PF00171">
    <property type="entry name" value="Aldedh"/>
    <property type="match status" value="1"/>
</dbReference>
<evidence type="ECO:0000256" key="6">
    <source>
        <dbReference type="PROSITE-ProRule" id="PRU10007"/>
    </source>
</evidence>
<evidence type="ECO:0000313" key="9">
    <source>
        <dbReference type="EMBL" id="SMP13897.1"/>
    </source>
</evidence>
<evidence type="ECO:0000256" key="2">
    <source>
        <dbReference type="ARBA" id="ARBA00023002"/>
    </source>
</evidence>
<dbReference type="SUPFAM" id="SSF53720">
    <property type="entry name" value="ALDH-like"/>
    <property type="match status" value="1"/>
</dbReference>
<dbReference type="PANTHER" id="PTHR43570">
    <property type="entry name" value="ALDEHYDE DEHYDROGENASE"/>
    <property type="match status" value="1"/>
</dbReference>